<dbReference type="Pfam" id="PF08448">
    <property type="entry name" value="PAS_4"/>
    <property type="match status" value="1"/>
</dbReference>
<dbReference type="GO" id="GO:0000155">
    <property type="term" value="F:phosphorelay sensor kinase activity"/>
    <property type="evidence" value="ECO:0007669"/>
    <property type="project" value="InterPro"/>
</dbReference>
<dbReference type="SUPFAM" id="SSF47384">
    <property type="entry name" value="Homodimeric domain of signal transducing histidine kinase"/>
    <property type="match status" value="1"/>
</dbReference>
<dbReference type="SMART" id="SM00388">
    <property type="entry name" value="HisKA"/>
    <property type="match status" value="1"/>
</dbReference>
<dbReference type="CDD" id="cd00130">
    <property type="entry name" value="PAS"/>
    <property type="match status" value="1"/>
</dbReference>
<dbReference type="PROSITE" id="PS50112">
    <property type="entry name" value="PAS"/>
    <property type="match status" value="1"/>
</dbReference>
<dbReference type="GO" id="GO:0005524">
    <property type="term" value="F:ATP binding"/>
    <property type="evidence" value="ECO:0007669"/>
    <property type="project" value="UniProtKB-KW"/>
</dbReference>
<comment type="subcellular location">
    <subcellularLocation>
        <location evidence="2">Cell membrane</location>
    </subcellularLocation>
</comment>
<dbReference type="CDD" id="cd00082">
    <property type="entry name" value="HisKA"/>
    <property type="match status" value="1"/>
</dbReference>
<feature type="domain" description="Response regulatory" evidence="14">
    <location>
        <begin position="473"/>
        <end position="588"/>
    </location>
</feature>
<dbReference type="PROSITE" id="PS50109">
    <property type="entry name" value="HIS_KIN"/>
    <property type="match status" value="1"/>
</dbReference>
<reference evidence="17 18" key="1">
    <citation type="submission" date="2018-05" db="EMBL/GenBank/DDBJ databases">
        <title>Marinifilum breve JC075T sp. nov., a marine bacterium isolated from Yongle Blue Hole in the South China Sea.</title>
        <authorList>
            <person name="Fu T."/>
        </authorList>
    </citation>
    <scope>NUCLEOTIDE SEQUENCE [LARGE SCALE GENOMIC DNA]</scope>
    <source>
        <strain evidence="17 18">JC075</strain>
    </source>
</reference>
<dbReference type="InterPro" id="IPR000014">
    <property type="entry name" value="PAS"/>
</dbReference>
<dbReference type="InterPro" id="IPR036097">
    <property type="entry name" value="HisK_dim/P_sf"/>
</dbReference>
<keyword evidence="8" id="KW-0418">Kinase</keyword>
<keyword evidence="5 12" id="KW-0597">Phosphoprotein</keyword>
<evidence type="ECO:0000256" key="7">
    <source>
        <dbReference type="ARBA" id="ARBA00022741"/>
    </source>
</evidence>
<dbReference type="PROSITE" id="PS50110">
    <property type="entry name" value="RESPONSE_REGULATORY"/>
    <property type="match status" value="1"/>
</dbReference>
<dbReference type="SMART" id="SM00091">
    <property type="entry name" value="PAS"/>
    <property type="match status" value="1"/>
</dbReference>
<dbReference type="PRINTS" id="PR00344">
    <property type="entry name" value="BCTRLSENSOR"/>
</dbReference>
<dbReference type="InterPro" id="IPR003594">
    <property type="entry name" value="HATPase_dom"/>
</dbReference>
<dbReference type="Pfam" id="PF00072">
    <property type="entry name" value="Response_reg"/>
    <property type="match status" value="1"/>
</dbReference>
<dbReference type="OrthoDB" id="9796457at2"/>
<evidence type="ECO:0000256" key="2">
    <source>
        <dbReference type="ARBA" id="ARBA00004236"/>
    </source>
</evidence>
<dbReference type="PANTHER" id="PTHR43047">
    <property type="entry name" value="TWO-COMPONENT HISTIDINE PROTEIN KINASE"/>
    <property type="match status" value="1"/>
</dbReference>
<evidence type="ECO:0000256" key="10">
    <source>
        <dbReference type="ARBA" id="ARBA00023012"/>
    </source>
</evidence>
<evidence type="ECO:0000256" key="9">
    <source>
        <dbReference type="ARBA" id="ARBA00022840"/>
    </source>
</evidence>
<name>A0A2V4A848_9BACT</name>
<dbReference type="EC" id="2.7.13.3" evidence="3"/>
<evidence type="ECO:0000259" key="16">
    <source>
        <dbReference type="PROSITE" id="PS50113"/>
    </source>
</evidence>
<dbReference type="FunFam" id="3.30.565.10:FF:000023">
    <property type="entry name" value="PAS domain-containing sensor histidine kinase"/>
    <property type="match status" value="1"/>
</dbReference>
<evidence type="ECO:0000313" key="17">
    <source>
        <dbReference type="EMBL" id="PXX98732.1"/>
    </source>
</evidence>
<evidence type="ECO:0000256" key="1">
    <source>
        <dbReference type="ARBA" id="ARBA00000085"/>
    </source>
</evidence>
<evidence type="ECO:0000256" key="8">
    <source>
        <dbReference type="ARBA" id="ARBA00022777"/>
    </source>
</evidence>
<keyword evidence="4" id="KW-1003">Cell membrane</keyword>
<dbReference type="InterPro" id="IPR036890">
    <property type="entry name" value="HATPase_C_sf"/>
</dbReference>
<evidence type="ECO:0000256" key="11">
    <source>
        <dbReference type="ARBA" id="ARBA00023136"/>
    </source>
</evidence>
<dbReference type="Pfam" id="PF02518">
    <property type="entry name" value="HATPase_c"/>
    <property type="match status" value="1"/>
</dbReference>
<dbReference type="SMART" id="SM00387">
    <property type="entry name" value="HATPase_c"/>
    <property type="match status" value="1"/>
</dbReference>
<keyword evidence="7" id="KW-0547">Nucleotide-binding</keyword>
<evidence type="ECO:0000313" key="18">
    <source>
        <dbReference type="Proteomes" id="UP000248079"/>
    </source>
</evidence>
<dbReference type="Gene3D" id="3.30.450.20">
    <property type="entry name" value="PAS domain"/>
    <property type="match status" value="1"/>
</dbReference>
<evidence type="ECO:0000259" key="13">
    <source>
        <dbReference type="PROSITE" id="PS50109"/>
    </source>
</evidence>
<dbReference type="PROSITE" id="PS50113">
    <property type="entry name" value="PAC"/>
    <property type="match status" value="1"/>
</dbReference>
<dbReference type="SMART" id="SM00448">
    <property type="entry name" value="REC"/>
    <property type="match status" value="1"/>
</dbReference>
<dbReference type="Pfam" id="PF00512">
    <property type="entry name" value="HisKA"/>
    <property type="match status" value="1"/>
</dbReference>
<dbReference type="SUPFAM" id="SSF52172">
    <property type="entry name" value="CheY-like"/>
    <property type="match status" value="1"/>
</dbReference>
<dbReference type="SUPFAM" id="SSF55874">
    <property type="entry name" value="ATPase domain of HSP90 chaperone/DNA topoisomerase II/histidine kinase"/>
    <property type="match status" value="1"/>
</dbReference>
<evidence type="ECO:0000259" key="14">
    <source>
        <dbReference type="PROSITE" id="PS50110"/>
    </source>
</evidence>
<feature type="domain" description="PAS" evidence="15">
    <location>
        <begin position="91"/>
        <end position="161"/>
    </location>
</feature>
<feature type="domain" description="PAC" evidence="16">
    <location>
        <begin position="164"/>
        <end position="216"/>
    </location>
</feature>
<dbReference type="InterPro" id="IPR000700">
    <property type="entry name" value="PAS-assoc_C"/>
</dbReference>
<keyword evidence="6" id="KW-0808">Transferase</keyword>
<dbReference type="InterPro" id="IPR004358">
    <property type="entry name" value="Sig_transdc_His_kin-like_C"/>
</dbReference>
<sequence>MATIFLGQFFYDDEAIDESFFVKQAKKYNFDEEVFVQSVKQVPRFTREEVKKLMTYYAQFAEILSLQGVLNLKNQKEIRRTLNNKMALRRSKNQLYSVIEAIPSPIFVKDLNGVITLCNTSFAEKINSTLDNIIGKTDFEIIPEEFALHNQKMDQELIQNPGKQIYTTKAILNDGSEHHVIMYKSSFTDENNKTAGIAGIAVEISEQIRIKKELEKAKDRAEHSDRLKSAFLANMSHEIRTPLNSILGFSEMLKNPVLSQSKKDKFIDIIHTCGDQLLTIISDIIDISKIEADQISMETEDIELNELTDSLYHVFKTTAKEKDLKFSRSKHAPQIKVGIKGDESKIRQILMNLLVNAFKFTHQGEVSFGYSLDNDHYTLFVKDTGIGIAPEFQHHIFDRFYQVHNDDMVQSGTGLGLAITKGFVDFMGGQIELKSEINVGTEFKITLPLVQAKEVIKPENPKEQSNYKWNDMTILIAEDEESNYMYLEEILSPTGLDIIWAKNGKEAEEICKDNDNINLILMDIKMPIANGYHATKQIRKFRKDVPIIAQTAYALSHDRKKAMDAGCSDYITKPILSEDLFKLIKQHIRA</sequence>
<dbReference type="CDD" id="cd17546">
    <property type="entry name" value="REC_hyHK_CKI1_RcsC-like"/>
    <property type="match status" value="1"/>
</dbReference>
<evidence type="ECO:0000256" key="4">
    <source>
        <dbReference type="ARBA" id="ARBA00022475"/>
    </source>
</evidence>
<comment type="catalytic activity">
    <reaction evidence="1">
        <text>ATP + protein L-histidine = ADP + protein N-phospho-L-histidine.</text>
        <dbReference type="EC" id="2.7.13.3"/>
    </reaction>
</comment>
<organism evidence="17 18">
    <name type="scientific">Marinifilum breve</name>
    <dbReference type="NCBI Taxonomy" id="2184082"/>
    <lineage>
        <taxon>Bacteria</taxon>
        <taxon>Pseudomonadati</taxon>
        <taxon>Bacteroidota</taxon>
        <taxon>Bacteroidia</taxon>
        <taxon>Marinilabiliales</taxon>
        <taxon>Marinifilaceae</taxon>
    </lineage>
</organism>
<dbReference type="InterPro" id="IPR013656">
    <property type="entry name" value="PAS_4"/>
</dbReference>
<dbReference type="GO" id="GO:0005886">
    <property type="term" value="C:plasma membrane"/>
    <property type="evidence" value="ECO:0007669"/>
    <property type="project" value="UniProtKB-SubCell"/>
</dbReference>
<dbReference type="Gene3D" id="3.30.565.10">
    <property type="entry name" value="Histidine kinase-like ATPase, C-terminal domain"/>
    <property type="match status" value="1"/>
</dbReference>
<dbReference type="InterPro" id="IPR018771">
    <property type="entry name" value="PocR_dom"/>
</dbReference>
<dbReference type="Proteomes" id="UP000248079">
    <property type="component" value="Unassembled WGS sequence"/>
</dbReference>
<feature type="domain" description="Histidine kinase" evidence="13">
    <location>
        <begin position="234"/>
        <end position="451"/>
    </location>
</feature>
<comment type="caution">
    <text evidence="17">The sequence shown here is derived from an EMBL/GenBank/DDBJ whole genome shotgun (WGS) entry which is preliminary data.</text>
</comment>
<dbReference type="InterPro" id="IPR003661">
    <property type="entry name" value="HisK_dim/P_dom"/>
</dbReference>
<dbReference type="NCBIfam" id="TIGR00229">
    <property type="entry name" value="sensory_box"/>
    <property type="match status" value="1"/>
</dbReference>
<dbReference type="InterPro" id="IPR001789">
    <property type="entry name" value="Sig_transdc_resp-reg_receiver"/>
</dbReference>
<dbReference type="InterPro" id="IPR005467">
    <property type="entry name" value="His_kinase_dom"/>
</dbReference>
<dbReference type="Gene3D" id="3.40.50.2300">
    <property type="match status" value="1"/>
</dbReference>
<dbReference type="PANTHER" id="PTHR43047:SF72">
    <property type="entry name" value="OSMOSENSING HISTIDINE PROTEIN KINASE SLN1"/>
    <property type="match status" value="1"/>
</dbReference>
<accession>A0A2V4A848</accession>
<protein>
    <recommendedName>
        <fullName evidence="3">histidine kinase</fullName>
        <ecNumber evidence="3">2.7.13.3</ecNumber>
    </recommendedName>
</protein>
<dbReference type="GO" id="GO:0009927">
    <property type="term" value="F:histidine phosphotransfer kinase activity"/>
    <property type="evidence" value="ECO:0007669"/>
    <property type="project" value="TreeGrafter"/>
</dbReference>
<evidence type="ECO:0000256" key="5">
    <source>
        <dbReference type="ARBA" id="ARBA00022553"/>
    </source>
</evidence>
<dbReference type="Pfam" id="PF10114">
    <property type="entry name" value="PocR"/>
    <property type="match status" value="1"/>
</dbReference>
<keyword evidence="9" id="KW-0067">ATP-binding</keyword>
<evidence type="ECO:0000256" key="6">
    <source>
        <dbReference type="ARBA" id="ARBA00022679"/>
    </source>
</evidence>
<dbReference type="InterPro" id="IPR035965">
    <property type="entry name" value="PAS-like_dom_sf"/>
</dbReference>
<evidence type="ECO:0000256" key="12">
    <source>
        <dbReference type="PROSITE-ProRule" id="PRU00169"/>
    </source>
</evidence>
<dbReference type="Gene3D" id="1.10.287.130">
    <property type="match status" value="1"/>
</dbReference>
<gene>
    <name evidence="17" type="ORF">DF185_15225</name>
</gene>
<evidence type="ECO:0000256" key="3">
    <source>
        <dbReference type="ARBA" id="ARBA00012438"/>
    </source>
</evidence>
<dbReference type="EMBL" id="QFLI01000007">
    <property type="protein sequence ID" value="PXX98732.1"/>
    <property type="molecule type" value="Genomic_DNA"/>
</dbReference>
<dbReference type="AlphaFoldDB" id="A0A2V4A848"/>
<proteinExistence type="predicted"/>
<keyword evidence="11" id="KW-0472">Membrane</keyword>
<feature type="modified residue" description="4-aspartylphosphate" evidence="12">
    <location>
        <position position="523"/>
    </location>
</feature>
<dbReference type="InterPro" id="IPR011006">
    <property type="entry name" value="CheY-like_superfamily"/>
</dbReference>
<keyword evidence="10" id="KW-0902">Two-component regulatory system</keyword>
<keyword evidence="18" id="KW-1185">Reference proteome</keyword>
<dbReference type="SUPFAM" id="SSF55785">
    <property type="entry name" value="PYP-like sensor domain (PAS domain)"/>
    <property type="match status" value="1"/>
</dbReference>
<evidence type="ECO:0000259" key="15">
    <source>
        <dbReference type="PROSITE" id="PS50112"/>
    </source>
</evidence>